<comment type="caution">
    <text evidence="2">The sequence shown here is derived from an EMBL/GenBank/DDBJ whole genome shotgun (WGS) entry which is preliminary data.</text>
</comment>
<feature type="signal peptide" evidence="1">
    <location>
        <begin position="1"/>
        <end position="29"/>
    </location>
</feature>
<name>A0AAD7ZIH0_DIPPU</name>
<organism evidence="2 3">
    <name type="scientific">Diploptera punctata</name>
    <name type="common">Pacific beetle cockroach</name>
    <dbReference type="NCBI Taxonomy" id="6984"/>
    <lineage>
        <taxon>Eukaryota</taxon>
        <taxon>Metazoa</taxon>
        <taxon>Ecdysozoa</taxon>
        <taxon>Arthropoda</taxon>
        <taxon>Hexapoda</taxon>
        <taxon>Insecta</taxon>
        <taxon>Pterygota</taxon>
        <taxon>Neoptera</taxon>
        <taxon>Polyneoptera</taxon>
        <taxon>Dictyoptera</taxon>
        <taxon>Blattodea</taxon>
        <taxon>Blaberoidea</taxon>
        <taxon>Blaberidae</taxon>
        <taxon>Diplopterinae</taxon>
        <taxon>Diploptera</taxon>
    </lineage>
</organism>
<sequence length="420" mass="46710">MPSCNTQPEMKLWIFTIIILLCTLEDAESNCVNTPCTSTDYKTYSNCLSNQCPNAVVATGCPENKCSSVNCNTCSTSNSNACCQSCCRSTSCECTNMDCNSCSSTSNACCASCCSRFSKCNCQSVNCDSCQGYGTCCQTCCKKSDCCESTNREQCCNNNPNTNCCPQPTPKDVPVERIIIPYPNITLPNITIIVNHTAPLVQNTQHYSVNQNCQNSVSHGNMSLCLNYSSPSFQNCCTIPYREPCYPIPYPPFYYCPPMQYTITCGPQCLTQLQAPQPSPPQRVLQPMYIQQQPPVFQPLGLQQTPIYQPPIFQQPIIQPPIVQQPIVQQPIIQPPIIQQPILQSQIYQQRMSGCYVNYQYNQCPQYCTGGCTYLPYGNFQTAYQGSYQSCMPSTSFPFIRCPQYAYGSGNVAELRPYMG</sequence>
<keyword evidence="3" id="KW-1185">Reference proteome</keyword>
<reference evidence="2" key="1">
    <citation type="journal article" date="2023" name="IScience">
        <title>Live-bearing cockroach genome reveals convergent evolutionary mechanisms linked to viviparity in insects and beyond.</title>
        <authorList>
            <person name="Fouks B."/>
            <person name="Harrison M.C."/>
            <person name="Mikhailova A.A."/>
            <person name="Marchal E."/>
            <person name="English S."/>
            <person name="Carruthers M."/>
            <person name="Jennings E.C."/>
            <person name="Chiamaka E.L."/>
            <person name="Frigard R.A."/>
            <person name="Pippel M."/>
            <person name="Attardo G.M."/>
            <person name="Benoit J.B."/>
            <person name="Bornberg-Bauer E."/>
            <person name="Tobe S.S."/>
        </authorList>
    </citation>
    <scope>NUCLEOTIDE SEQUENCE</scope>
    <source>
        <strain evidence="2">Stay&amp;Tobe</strain>
    </source>
</reference>
<reference evidence="2" key="2">
    <citation type="submission" date="2023-05" db="EMBL/GenBank/DDBJ databases">
        <authorList>
            <person name="Fouks B."/>
        </authorList>
    </citation>
    <scope>NUCLEOTIDE SEQUENCE</scope>
    <source>
        <strain evidence="2">Stay&amp;Tobe</strain>
        <tissue evidence="2">Testes</tissue>
    </source>
</reference>
<dbReference type="EMBL" id="JASPKZ010007954">
    <property type="protein sequence ID" value="KAJ9581319.1"/>
    <property type="molecule type" value="Genomic_DNA"/>
</dbReference>
<evidence type="ECO:0000256" key="1">
    <source>
        <dbReference type="SAM" id="SignalP"/>
    </source>
</evidence>
<accession>A0AAD7ZIH0</accession>
<proteinExistence type="predicted"/>
<keyword evidence="1" id="KW-0732">Signal</keyword>
<feature type="chain" id="PRO_5042039535" evidence="1">
    <location>
        <begin position="30"/>
        <end position="420"/>
    </location>
</feature>
<gene>
    <name evidence="2" type="ORF">L9F63_023509</name>
</gene>
<dbReference type="AlphaFoldDB" id="A0AAD7ZIH0"/>
<dbReference type="Proteomes" id="UP001233999">
    <property type="component" value="Unassembled WGS sequence"/>
</dbReference>
<evidence type="ECO:0000313" key="3">
    <source>
        <dbReference type="Proteomes" id="UP001233999"/>
    </source>
</evidence>
<protein>
    <submittedName>
        <fullName evidence="2">Uncharacterized protein</fullName>
    </submittedName>
</protein>
<evidence type="ECO:0000313" key="2">
    <source>
        <dbReference type="EMBL" id="KAJ9581319.1"/>
    </source>
</evidence>